<dbReference type="InterPro" id="IPR016187">
    <property type="entry name" value="CTDL_fold"/>
</dbReference>
<sequence>MAVCVRRDHVWIGLHATSQGGNLHHFWPDCDQLTYTDFNPWQNSSDDQKEGCVMFHPSSPSYSVVDCSSSLPYICENRETAVIDWIRYTSVASSVPPSDACSVTSHSSLLTTPTVLYASSESLITSAESTLTTLYPSTTPPSSSSTATLSTPHLQTVTGSIHSSPVMSCTHTLTGSVYGGLLSVLDLVELVPVIDDGGSDTGRVRETTPAKRHRQVGVRVVPFHPPRPAGGVSGQIHFRVTAGKSCR</sequence>
<gene>
    <name evidence="1" type="ORF">CGI_10020508</name>
</gene>
<evidence type="ECO:0000313" key="1">
    <source>
        <dbReference type="EMBL" id="EKC35066.1"/>
    </source>
</evidence>
<dbReference type="Gene3D" id="3.10.100.10">
    <property type="entry name" value="Mannose-Binding Protein A, subunit A"/>
    <property type="match status" value="1"/>
</dbReference>
<name>K1RLA2_MAGGI</name>
<proteinExistence type="predicted"/>
<dbReference type="InterPro" id="IPR001304">
    <property type="entry name" value="C-type_lectin-like"/>
</dbReference>
<dbReference type="PROSITE" id="PS50041">
    <property type="entry name" value="C_TYPE_LECTIN_2"/>
    <property type="match status" value="1"/>
</dbReference>
<dbReference type="HOGENOM" id="CLU_1125480_0_0_1"/>
<accession>K1RLA2</accession>
<dbReference type="Pfam" id="PF00059">
    <property type="entry name" value="Lectin_C"/>
    <property type="match status" value="1"/>
</dbReference>
<protein>
    <submittedName>
        <fullName evidence="1">Uncharacterized protein</fullName>
    </submittedName>
</protein>
<dbReference type="AlphaFoldDB" id="K1RLA2"/>
<reference evidence="1" key="1">
    <citation type="journal article" date="2012" name="Nature">
        <title>The oyster genome reveals stress adaptation and complexity of shell formation.</title>
        <authorList>
            <person name="Zhang G."/>
            <person name="Fang X."/>
            <person name="Guo X."/>
            <person name="Li L."/>
            <person name="Luo R."/>
            <person name="Xu F."/>
            <person name="Yang P."/>
            <person name="Zhang L."/>
            <person name="Wang X."/>
            <person name="Qi H."/>
            <person name="Xiong Z."/>
            <person name="Que H."/>
            <person name="Xie Y."/>
            <person name="Holland P.W."/>
            <person name="Paps J."/>
            <person name="Zhu Y."/>
            <person name="Wu F."/>
            <person name="Chen Y."/>
            <person name="Wang J."/>
            <person name="Peng C."/>
            <person name="Meng J."/>
            <person name="Yang L."/>
            <person name="Liu J."/>
            <person name="Wen B."/>
            <person name="Zhang N."/>
            <person name="Huang Z."/>
            <person name="Zhu Q."/>
            <person name="Feng Y."/>
            <person name="Mount A."/>
            <person name="Hedgecock D."/>
            <person name="Xu Z."/>
            <person name="Liu Y."/>
            <person name="Domazet-Loso T."/>
            <person name="Du Y."/>
            <person name="Sun X."/>
            <person name="Zhang S."/>
            <person name="Liu B."/>
            <person name="Cheng P."/>
            <person name="Jiang X."/>
            <person name="Li J."/>
            <person name="Fan D."/>
            <person name="Wang W."/>
            <person name="Fu W."/>
            <person name="Wang T."/>
            <person name="Wang B."/>
            <person name="Zhang J."/>
            <person name="Peng Z."/>
            <person name="Li Y."/>
            <person name="Li N."/>
            <person name="Wang J."/>
            <person name="Chen M."/>
            <person name="He Y."/>
            <person name="Tan F."/>
            <person name="Song X."/>
            <person name="Zheng Q."/>
            <person name="Huang R."/>
            <person name="Yang H."/>
            <person name="Du X."/>
            <person name="Chen L."/>
            <person name="Yang M."/>
            <person name="Gaffney P.M."/>
            <person name="Wang S."/>
            <person name="Luo L."/>
            <person name="She Z."/>
            <person name="Ming Y."/>
            <person name="Huang W."/>
            <person name="Zhang S."/>
            <person name="Huang B."/>
            <person name="Zhang Y."/>
            <person name="Qu T."/>
            <person name="Ni P."/>
            <person name="Miao G."/>
            <person name="Wang J."/>
            <person name="Wang Q."/>
            <person name="Steinberg C.E."/>
            <person name="Wang H."/>
            <person name="Li N."/>
            <person name="Qian L."/>
            <person name="Zhang G."/>
            <person name="Li Y."/>
            <person name="Yang H."/>
            <person name="Liu X."/>
            <person name="Wang J."/>
            <person name="Yin Y."/>
            <person name="Wang J."/>
        </authorList>
    </citation>
    <scope>NUCLEOTIDE SEQUENCE [LARGE SCALE GENOMIC DNA]</scope>
    <source>
        <strain evidence="1">05x7-T-G4-1.051#20</strain>
    </source>
</reference>
<dbReference type="CDD" id="cd00037">
    <property type="entry name" value="CLECT"/>
    <property type="match status" value="1"/>
</dbReference>
<dbReference type="InterPro" id="IPR016186">
    <property type="entry name" value="C-type_lectin-like/link_sf"/>
</dbReference>
<organism evidence="1">
    <name type="scientific">Magallana gigas</name>
    <name type="common">Pacific oyster</name>
    <name type="synonym">Crassostrea gigas</name>
    <dbReference type="NCBI Taxonomy" id="29159"/>
    <lineage>
        <taxon>Eukaryota</taxon>
        <taxon>Metazoa</taxon>
        <taxon>Spiralia</taxon>
        <taxon>Lophotrochozoa</taxon>
        <taxon>Mollusca</taxon>
        <taxon>Bivalvia</taxon>
        <taxon>Autobranchia</taxon>
        <taxon>Pteriomorphia</taxon>
        <taxon>Ostreida</taxon>
        <taxon>Ostreoidea</taxon>
        <taxon>Ostreidae</taxon>
        <taxon>Magallana</taxon>
    </lineage>
</organism>
<dbReference type="EMBL" id="JH816438">
    <property type="protein sequence ID" value="EKC35066.1"/>
    <property type="molecule type" value="Genomic_DNA"/>
</dbReference>
<dbReference type="SUPFAM" id="SSF56436">
    <property type="entry name" value="C-type lectin-like"/>
    <property type="match status" value="1"/>
</dbReference>
<dbReference type="InParanoid" id="K1RLA2"/>